<dbReference type="AlphaFoldDB" id="A0ABD0LFH9"/>
<evidence type="ECO:0000256" key="1">
    <source>
        <dbReference type="ARBA" id="ARBA00022614"/>
    </source>
</evidence>
<evidence type="ECO:0000313" key="8">
    <source>
        <dbReference type="Proteomes" id="UP001519460"/>
    </source>
</evidence>
<evidence type="ECO:0000256" key="6">
    <source>
        <dbReference type="SAM" id="SignalP"/>
    </source>
</evidence>
<dbReference type="PROSITE" id="PS51450">
    <property type="entry name" value="LRR"/>
    <property type="match status" value="2"/>
</dbReference>
<dbReference type="Gene3D" id="3.80.10.10">
    <property type="entry name" value="Ribonuclease Inhibitor"/>
    <property type="match status" value="3"/>
</dbReference>
<evidence type="ECO:0000256" key="2">
    <source>
        <dbReference type="ARBA" id="ARBA00022729"/>
    </source>
</evidence>
<dbReference type="InterPro" id="IPR003591">
    <property type="entry name" value="Leu-rich_rpt_typical-subtyp"/>
</dbReference>
<dbReference type="SMART" id="SM00369">
    <property type="entry name" value="LRR_TYP"/>
    <property type="match status" value="10"/>
</dbReference>
<reference evidence="7 8" key="1">
    <citation type="journal article" date="2023" name="Sci. Data">
        <title>Genome assembly of the Korean intertidal mud-creeper Batillaria attramentaria.</title>
        <authorList>
            <person name="Patra A.K."/>
            <person name="Ho P.T."/>
            <person name="Jun S."/>
            <person name="Lee S.J."/>
            <person name="Kim Y."/>
            <person name="Won Y.J."/>
        </authorList>
    </citation>
    <scope>NUCLEOTIDE SEQUENCE [LARGE SCALE GENOMIC DNA]</scope>
    <source>
        <strain evidence="7">Wonlab-2016</strain>
    </source>
</reference>
<dbReference type="InterPro" id="IPR026906">
    <property type="entry name" value="LRR_5"/>
</dbReference>
<dbReference type="SUPFAM" id="SSF52058">
    <property type="entry name" value="L domain-like"/>
    <property type="match status" value="2"/>
</dbReference>
<evidence type="ECO:0000256" key="5">
    <source>
        <dbReference type="SAM" id="Phobius"/>
    </source>
</evidence>
<dbReference type="InterPro" id="IPR032675">
    <property type="entry name" value="LRR_dom_sf"/>
</dbReference>
<dbReference type="InterPro" id="IPR001611">
    <property type="entry name" value="Leu-rich_rpt"/>
</dbReference>
<keyword evidence="2 6" id="KW-0732">Signal</keyword>
<dbReference type="Pfam" id="PF13855">
    <property type="entry name" value="LRR_8"/>
    <property type="match status" value="3"/>
</dbReference>
<dbReference type="PANTHER" id="PTHR24373:SF370">
    <property type="entry name" value="FISH-LIPS, ISOFORM E"/>
    <property type="match status" value="1"/>
</dbReference>
<feature type="chain" id="PRO_5044770413" evidence="6">
    <location>
        <begin position="26"/>
        <end position="686"/>
    </location>
</feature>
<proteinExistence type="predicted"/>
<feature type="transmembrane region" description="Helical" evidence="5">
    <location>
        <begin position="563"/>
        <end position="588"/>
    </location>
</feature>
<gene>
    <name evidence="7" type="ORF">BaRGS_00010298</name>
</gene>
<name>A0ABD0LFH9_9CAEN</name>
<dbReference type="Pfam" id="PF13306">
    <property type="entry name" value="LRR_5"/>
    <property type="match status" value="1"/>
</dbReference>
<feature type="region of interest" description="Disordered" evidence="4">
    <location>
        <begin position="613"/>
        <end position="686"/>
    </location>
</feature>
<dbReference type="Proteomes" id="UP001519460">
    <property type="component" value="Unassembled WGS sequence"/>
</dbReference>
<evidence type="ECO:0000256" key="3">
    <source>
        <dbReference type="ARBA" id="ARBA00022737"/>
    </source>
</evidence>
<protein>
    <submittedName>
        <fullName evidence="7">Uncharacterized protein</fullName>
    </submittedName>
</protein>
<keyword evidence="3" id="KW-0677">Repeat</keyword>
<dbReference type="PANTHER" id="PTHR24373">
    <property type="entry name" value="SLIT RELATED LEUCINE-RICH REPEAT NEURONAL PROTEIN"/>
    <property type="match status" value="1"/>
</dbReference>
<dbReference type="InterPro" id="IPR050328">
    <property type="entry name" value="Dev_Immune_Receptor"/>
</dbReference>
<dbReference type="FunFam" id="3.80.10.10:FF:001360">
    <property type="entry name" value="Uncharacterized protein"/>
    <property type="match status" value="1"/>
</dbReference>
<dbReference type="EMBL" id="JACVVK020000051">
    <property type="protein sequence ID" value="KAK7498344.1"/>
    <property type="molecule type" value="Genomic_DNA"/>
</dbReference>
<evidence type="ECO:0000256" key="4">
    <source>
        <dbReference type="SAM" id="MobiDB-lite"/>
    </source>
</evidence>
<keyword evidence="1" id="KW-0433">Leucine-rich repeat</keyword>
<keyword evidence="8" id="KW-1185">Reference proteome</keyword>
<keyword evidence="5" id="KW-0812">Transmembrane</keyword>
<accession>A0ABD0LFH9</accession>
<sequence length="686" mass="77861">MTLQRPRHLCLLFFAFVYFARPDQAGPVSTSSAHNAAAFPTRRCRSQIRRHSSAYQHTKCRSNPSLEDGTLGMSSKRRRFRSSDVIQTKSPTLPYCYRNLCKCNATYADCSQNNGRLDFVPELPRGIVFLNFSFNDIKVIANCDFFHNVSHITGLDLTDNDLSYINDSAFRDFRRLQILYIGRNDRLTFENMTSVLIPTLKQLHISYGNLSEIPGDIFSKNPAPRLETLNLQANFLNILDLSALKPLKRLKYLRVDNNDINTFIPARLQSLISLDLSSNFIREFPRSCSPGNFSYFPKLEILALTDNCITSLPSKSRACIPRLGFLDLSNNLISVVPYGMFRKSRFPELQKLLLSSSNLTRIRDFAFVNSTLTVLAIDGNAINFTDEKAVERGAFADVYFLHELYLDNNTFSSISDERFQKLFNGLTSLRLLSLSFTGFSAITRHTFEGLLGMQELRLNGNFLREVPTGAFSSNENLTTLQLQSNLISTITQHTFKVKTRSRLLELDLYDNPFICSCNLVWFQHWFLFDQKLFASNSDLYRCKNLNNTDIGSFYPGNCEDVSIYIYIFCAFILLFVVFIAVVFICCVCREGRGQGGRNMAAVETGYGSTDTTRYEQHASLSQQHEPHTQDTVEESQQVNEDAWITPPGGLPHMVVANPSPEPEAASDQTKVRGQHLPVENESEEDQ</sequence>
<organism evidence="7 8">
    <name type="scientific">Batillaria attramentaria</name>
    <dbReference type="NCBI Taxonomy" id="370345"/>
    <lineage>
        <taxon>Eukaryota</taxon>
        <taxon>Metazoa</taxon>
        <taxon>Spiralia</taxon>
        <taxon>Lophotrochozoa</taxon>
        <taxon>Mollusca</taxon>
        <taxon>Gastropoda</taxon>
        <taxon>Caenogastropoda</taxon>
        <taxon>Sorbeoconcha</taxon>
        <taxon>Cerithioidea</taxon>
        <taxon>Batillariidae</taxon>
        <taxon>Batillaria</taxon>
    </lineage>
</organism>
<comment type="caution">
    <text evidence="7">The sequence shown here is derived from an EMBL/GenBank/DDBJ whole genome shotgun (WGS) entry which is preliminary data.</text>
</comment>
<evidence type="ECO:0000313" key="7">
    <source>
        <dbReference type="EMBL" id="KAK7498344.1"/>
    </source>
</evidence>
<feature type="signal peptide" evidence="6">
    <location>
        <begin position="1"/>
        <end position="25"/>
    </location>
</feature>
<keyword evidence="5" id="KW-1133">Transmembrane helix</keyword>
<keyword evidence="5" id="KW-0472">Membrane</keyword>